<keyword evidence="1" id="KW-1185">Reference proteome</keyword>
<sequence>MCNQSIKAFSIIFPRGLYSANGRFPARIVFQNNPDFSILSRLVAGFDGHQTTQYSHDLL</sequence>
<dbReference type="WBParaSite" id="nRc.2.0.1.t13673-RA">
    <property type="protein sequence ID" value="nRc.2.0.1.t13673-RA"/>
    <property type="gene ID" value="nRc.2.0.1.g13673"/>
</dbReference>
<name>A0A915IIJ5_ROMCU</name>
<protein>
    <submittedName>
        <fullName evidence="2">Uncharacterized protein</fullName>
    </submittedName>
</protein>
<organism evidence="1 2">
    <name type="scientific">Romanomermis culicivorax</name>
    <name type="common">Nematode worm</name>
    <dbReference type="NCBI Taxonomy" id="13658"/>
    <lineage>
        <taxon>Eukaryota</taxon>
        <taxon>Metazoa</taxon>
        <taxon>Ecdysozoa</taxon>
        <taxon>Nematoda</taxon>
        <taxon>Enoplea</taxon>
        <taxon>Dorylaimia</taxon>
        <taxon>Mermithida</taxon>
        <taxon>Mermithoidea</taxon>
        <taxon>Mermithidae</taxon>
        <taxon>Romanomermis</taxon>
    </lineage>
</organism>
<accession>A0A915IIJ5</accession>
<evidence type="ECO:0000313" key="2">
    <source>
        <dbReference type="WBParaSite" id="nRc.2.0.1.t13673-RA"/>
    </source>
</evidence>
<reference evidence="2" key="1">
    <citation type="submission" date="2022-11" db="UniProtKB">
        <authorList>
            <consortium name="WormBaseParasite"/>
        </authorList>
    </citation>
    <scope>IDENTIFICATION</scope>
</reference>
<dbReference type="AlphaFoldDB" id="A0A915IIJ5"/>
<evidence type="ECO:0000313" key="1">
    <source>
        <dbReference type="Proteomes" id="UP000887565"/>
    </source>
</evidence>
<proteinExistence type="predicted"/>
<dbReference type="Proteomes" id="UP000887565">
    <property type="component" value="Unplaced"/>
</dbReference>